<comment type="caution">
    <text evidence="1">The sequence shown here is derived from an EMBL/GenBank/DDBJ whole genome shotgun (WGS) entry which is preliminary data.</text>
</comment>
<sequence>MAPGQPLKPEVKLHLFAVRFTELFYSGRLYR</sequence>
<protein>
    <submittedName>
        <fullName evidence="1">Uncharacterized protein</fullName>
    </submittedName>
</protein>
<reference evidence="1 2" key="1">
    <citation type="journal article" date="2011" name="BMC Genomics">
        <title>Genome sequencing reveals diversification of virulence factor content and possible host adaptation in distinct subpopulations of Salmonella enterica.</title>
        <authorList>
            <person name="den Bakker H.C."/>
            <person name="Moreno Switt A.I."/>
            <person name="Govoni G."/>
            <person name="Cummings C.A."/>
            <person name="Ranieri M.L."/>
            <person name="Degoricija L."/>
            <person name="Hoelzer K."/>
            <person name="Rodriguez-Rivera L.D."/>
            <person name="Brown S."/>
            <person name="Bolchacova E."/>
            <person name="Furtado M.R."/>
            <person name="Wiedmann M."/>
        </authorList>
    </citation>
    <scope>NUCLEOTIDE SEQUENCE [LARGE SCALE GENOMIC DNA]</scope>
    <source>
        <strain evidence="1 2">R8-2977</strain>
    </source>
</reference>
<dbReference type="Proteomes" id="UP000004776">
    <property type="component" value="Unassembled WGS sequence"/>
</dbReference>
<name>G5S239_SALET</name>
<organism evidence="1 2">
    <name type="scientific">Salmonella enterica subsp. enterica serovar Urbana str. R8-2977</name>
    <dbReference type="NCBI Taxonomy" id="913084"/>
    <lineage>
        <taxon>Bacteria</taxon>
        <taxon>Pseudomonadati</taxon>
        <taxon>Pseudomonadota</taxon>
        <taxon>Gammaproteobacteria</taxon>
        <taxon>Enterobacterales</taxon>
        <taxon>Enterobacteriaceae</taxon>
        <taxon>Salmonella</taxon>
    </lineage>
</organism>
<feature type="non-terminal residue" evidence="1">
    <location>
        <position position="31"/>
    </location>
</feature>
<evidence type="ECO:0000313" key="2">
    <source>
        <dbReference type="Proteomes" id="UP000004776"/>
    </source>
</evidence>
<evidence type="ECO:0000313" key="1">
    <source>
        <dbReference type="EMBL" id="EHC98767.1"/>
    </source>
</evidence>
<proteinExistence type="predicted"/>
<accession>G5S239</accession>
<dbReference type="EMBL" id="AFCW01001978">
    <property type="protein sequence ID" value="EHC98767.1"/>
    <property type="molecule type" value="Genomic_DNA"/>
</dbReference>
<dbReference type="AlphaFoldDB" id="G5S239"/>
<gene>
    <name evidence="1" type="ORF">LTSEURB_5340</name>
</gene>